<evidence type="ECO:0000256" key="4">
    <source>
        <dbReference type="ARBA" id="ARBA00022989"/>
    </source>
</evidence>
<dbReference type="AlphaFoldDB" id="A0A1M6YMK9"/>
<organism evidence="8 9">
    <name type="scientific">Roseovarius marisflavi</name>
    <dbReference type="NCBI Taxonomy" id="1054996"/>
    <lineage>
        <taxon>Bacteria</taxon>
        <taxon>Pseudomonadati</taxon>
        <taxon>Pseudomonadota</taxon>
        <taxon>Alphaproteobacteria</taxon>
        <taxon>Rhodobacterales</taxon>
        <taxon>Roseobacteraceae</taxon>
        <taxon>Roseovarius</taxon>
    </lineage>
</organism>
<evidence type="ECO:0000256" key="2">
    <source>
        <dbReference type="ARBA" id="ARBA00009853"/>
    </source>
</evidence>
<dbReference type="RefSeq" id="WP_073197041.1">
    <property type="nucleotide sequence ID" value="NZ_FRBN01000007.1"/>
</dbReference>
<dbReference type="PANTHER" id="PTHR22911">
    <property type="entry name" value="ACYL-MALONYL CONDENSING ENZYME-RELATED"/>
    <property type="match status" value="1"/>
</dbReference>
<evidence type="ECO:0000256" key="6">
    <source>
        <dbReference type="SAM" id="Phobius"/>
    </source>
</evidence>
<feature type="transmembrane region" description="Helical" evidence="6">
    <location>
        <begin position="270"/>
        <end position="288"/>
    </location>
</feature>
<evidence type="ECO:0000313" key="9">
    <source>
        <dbReference type="Proteomes" id="UP000184191"/>
    </source>
</evidence>
<dbReference type="Pfam" id="PF00892">
    <property type="entry name" value="EamA"/>
    <property type="match status" value="1"/>
</dbReference>
<sequence length="307" mass="32576">MRAEPTLAPKVASNPVLGVFWMVLTGILFVGVTALVKILGTRVPAPQAAFLRYAMGLVFLLPMLRPLMRLRLERRIWLMFGARGAVHTIGVSLWFFAMARIPIADVTAMNYLSPIYVTLGAALFLGETLALRRVLAVVAALIGALIILRPGFREVGPGHFAMLFTAVFFGASYLTAKVLSGRCSAGIVVAMLSITVTIGLAPLAAAVWVTPTLGELTILFGVACLATAGHYTMTLAFGAAPLAVTQPVTFLQLVWAVALGALVFGEGVDVFVLLGGTVIVAAISFISWRESVLKRRAITPPVSATKV</sequence>
<feature type="transmembrane region" description="Helical" evidence="6">
    <location>
        <begin position="16"/>
        <end position="39"/>
    </location>
</feature>
<feature type="domain" description="EamA" evidence="7">
    <location>
        <begin position="17"/>
        <end position="148"/>
    </location>
</feature>
<evidence type="ECO:0000256" key="1">
    <source>
        <dbReference type="ARBA" id="ARBA00004141"/>
    </source>
</evidence>
<evidence type="ECO:0000256" key="3">
    <source>
        <dbReference type="ARBA" id="ARBA00022692"/>
    </source>
</evidence>
<dbReference type="STRING" id="1054996.SAMN05444414_10752"/>
<protein>
    <submittedName>
        <fullName evidence="8">Threonine/homoserine efflux transporter RhtA</fullName>
    </submittedName>
</protein>
<feature type="transmembrane region" description="Helical" evidence="6">
    <location>
        <begin position="158"/>
        <end position="176"/>
    </location>
</feature>
<feature type="transmembrane region" description="Helical" evidence="6">
    <location>
        <begin position="133"/>
        <end position="152"/>
    </location>
</feature>
<dbReference type="EMBL" id="FRBN01000007">
    <property type="protein sequence ID" value="SHL19269.1"/>
    <property type="molecule type" value="Genomic_DNA"/>
</dbReference>
<dbReference type="InterPro" id="IPR000620">
    <property type="entry name" value="EamA_dom"/>
</dbReference>
<feature type="transmembrane region" description="Helical" evidence="6">
    <location>
        <begin position="188"/>
        <end position="210"/>
    </location>
</feature>
<keyword evidence="5 6" id="KW-0472">Membrane</keyword>
<accession>A0A1M6YMK9</accession>
<keyword evidence="9" id="KW-1185">Reference proteome</keyword>
<evidence type="ECO:0000256" key="5">
    <source>
        <dbReference type="ARBA" id="ARBA00023136"/>
    </source>
</evidence>
<dbReference type="PANTHER" id="PTHR22911:SF6">
    <property type="entry name" value="SOLUTE CARRIER FAMILY 35 MEMBER G1"/>
    <property type="match status" value="1"/>
</dbReference>
<evidence type="ECO:0000259" key="7">
    <source>
        <dbReference type="Pfam" id="PF00892"/>
    </source>
</evidence>
<feature type="transmembrane region" description="Helical" evidence="6">
    <location>
        <begin position="76"/>
        <end position="96"/>
    </location>
</feature>
<dbReference type="Proteomes" id="UP000184191">
    <property type="component" value="Unassembled WGS sequence"/>
</dbReference>
<comment type="subcellular location">
    <subcellularLocation>
        <location evidence="1">Membrane</location>
        <topology evidence="1">Multi-pass membrane protein</topology>
    </subcellularLocation>
</comment>
<feature type="transmembrane region" description="Helical" evidence="6">
    <location>
        <begin position="45"/>
        <end position="64"/>
    </location>
</feature>
<comment type="similarity">
    <text evidence="2">Belongs to the drug/metabolite transporter (DMT) superfamily. 10 TMS drug/metabolite exporter (DME) (TC 2.A.7.3) family.</text>
</comment>
<evidence type="ECO:0000313" key="8">
    <source>
        <dbReference type="EMBL" id="SHL19269.1"/>
    </source>
</evidence>
<feature type="transmembrane region" description="Helical" evidence="6">
    <location>
        <begin position="108"/>
        <end position="126"/>
    </location>
</feature>
<keyword evidence="3 6" id="KW-0812">Transmembrane</keyword>
<keyword evidence="4 6" id="KW-1133">Transmembrane helix</keyword>
<name>A0A1M6YMK9_9RHOB</name>
<gene>
    <name evidence="8" type="ORF">SAMN05444414_10752</name>
</gene>
<feature type="transmembrane region" description="Helical" evidence="6">
    <location>
        <begin position="247"/>
        <end position="264"/>
    </location>
</feature>
<dbReference type="InterPro" id="IPR037185">
    <property type="entry name" value="EmrE-like"/>
</dbReference>
<dbReference type="GO" id="GO:0016020">
    <property type="term" value="C:membrane"/>
    <property type="evidence" value="ECO:0007669"/>
    <property type="project" value="UniProtKB-SubCell"/>
</dbReference>
<feature type="transmembrane region" description="Helical" evidence="6">
    <location>
        <begin position="216"/>
        <end position="240"/>
    </location>
</feature>
<dbReference type="OrthoDB" id="7374604at2"/>
<reference evidence="9" key="1">
    <citation type="submission" date="2016-11" db="EMBL/GenBank/DDBJ databases">
        <authorList>
            <person name="Varghese N."/>
            <person name="Submissions S."/>
        </authorList>
    </citation>
    <scope>NUCLEOTIDE SEQUENCE [LARGE SCALE GENOMIC DNA]</scope>
    <source>
        <strain evidence="9">DSM 29327</strain>
    </source>
</reference>
<dbReference type="SUPFAM" id="SSF103481">
    <property type="entry name" value="Multidrug resistance efflux transporter EmrE"/>
    <property type="match status" value="2"/>
</dbReference>
<proteinExistence type="inferred from homology"/>